<reference evidence="2" key="2">
    <citation type="submission" date="2017-02" db="UniProtKB">
        <authorList>
            <consortium name="WormBaseParasite"/>
        </authorList>
    </citation>
    <scope>IDENTIFICATION</scope>
</reference>
<name>A0A0K0D9J4_ANGCA</name>
<sequence length="95" mass="11063">MTRCHRLRNMKMTTEADPSVAEFAQRLVMMPSFDYGAIACVSELLFNRTHLGYGNNTLDMLYFENLPVVRFNKATNQKDISELCENPYAYKWEEA</sequence>
<accession>A0A0K0D9J4</accession>
<keyword evidence="1" id="KW-1185">Reference proteome</keyword>
<organism evidence="1 2">
    <name type="scientific">Angiostrongylus cantonensis</name>
    <name type="common">Rat lungworm</name>
    <dbReference type="NCBI Taxonomy" id="6313"/>
    <lineage>
        <taxon>Eukaryota</taxon>
        <taxon>Metazoa</taxon>
        <taxon>Ecdysozoa</taxon>
        <taxon>Nematoda</taxon>
        <taxon>Chromadorea</taxon>
        <taxon>Rhabditida</taxon>
        <taxon>Rhabditina</taxon>
        <taxon>Rhabditomorpha</taxon>
        <taxon>Strongyloidea</taxon>
        <taxon>Metastrongylidae</taxon>
        <taxon>Angiostrongylus</taxon>
    </lineage>
</organism>
<dbReference type="PANTHER" id="PTHR46671">
    <property type="entry name" value="PROTEIN CBG11221"/>
    <property type="match status" value="1"/>
</dbReference>
<evidence type="ECO:0000313" key="1">
    <source>
        <dbReference type="Proteomes" id="UP000035642"/>
    </source>
</evidence>
<dbReference type="Proteomes" id="UP000035642">
    <property type="component" value="Unassembled WGS sequence"/>
</dbReference>
<proteinExistence type="predicted"/>
<protein>
    <submittedName>
        <fullName evidence="2">PEROXIDASE_4 domain-containing protein</fullName>
    </submittedName>
</protein>
<evidence type="ECO:0000313" key="2">
    <source>
        <dbReference type="WBParaSite" id="ACAC_0000680001-mRNA-1"/>
    </source>
</evidence>
<dbReference type="WBParaSite" id="ACAC_0000680001-mRNA-1">
    <property type="protein sequence ID" value="ACAC_0000680001-mRNA-1"/>
    <property type="gene ID" value="ACAC_0000680001"/>
</dbReference>
<reference evidence="1" key="1">
    <citation type="submission" date="2012-09" db="EMBL/GenBank/DDBJ databases">
        <authorList>
            <person name="Martin A.A."/>
        </authorList>
    </citation>
    <scope>NUCLEOTIDE SEQUENCE</scope>
</reference>
<dbReference type="STRING" id="6313.A0A0K0D9J4"/>
<dbReference type="PANTHER" id="PTHR46671:SF7">
    <property type="entry name" value="CORE-2_I-BRANCHING ENZYME"/>
    <property type="match status" value="1"/>
</dbReference>
<dbReference type="AlphaFoldDB" id="A0A0K0D9J4"/>